<dbReference type="PANTHER" id="PTHR10889">
    <property type="entry name" value="DEOXYRIBOSE-PHOSPHATE ALDOLASE"/>
    <property type="match status" value="1"/>
</dbReference>
<dbReference type="InterPro" id="IPR002915">
    <property type="entry name" value="DeoC/FbaB/LacD_aldolase"/>
</dbReference>
<dbReference type="Pfam" id="PF01791">
    <property type="entry name" value="DeoC"/>
    <property type="match status" value="1"/>
</dbReference>
<dbReference type="Proteomes" id="UP001184230">
    <property type="component" value="Unassembled WGS sequence"/>
</dbReference>
<keyword evidence="5" id="KW-0704">Schiff base</keyword>
<dbReference type="SUPFAM" id="SSF51569">
    <property type="entry name" value="Aldolase"/>
    <property type="match status" value="1"/>
</dbReference>
<proteinExistence type="inferred from homology"/>
<feature type="region of interest" description="Disordered" evidence="8">
    <location>
        <begin position="17"/>
        <end position="43"/>
    </location>
</feature>
<evidence type="ECO:0000256" key="8">
    <source>
        <dbReference type="SAM" id="MobiDB-lite"/>
    </source>
</evidence>
<dbReference type="EC" id="4.1.2.4" evidence="3 7"/>
<evidence type="ECO:0000313" key="10">
    <source>
        <dbReference type="Proteomes" id="UP001184230"/>
    </source>
</evidence>
<dbReference type="NCBIfam" id="TIGR00126">
    <property type="entry name" value="deoC"/>
    <property type="match status" value="1"/>
</dbReference>
<keyword evidence="10" id="KW-1185">Reference proteome</keyword>
<evidence type="ECO:0000313" key="9">
    <source>
        <dbReference type="EMBL" id="MDR6539231.1"/>
    </source>
</evidence>
<gene>
    <name evidence="9" type="ORF">J2739_005027</name>
</gene>
<evidence type="ECO:0000256" key="1">
    <source>
        <dbReference type="ARBA" id="ARBA00004816"/>
    </source>
</evidence>
<sequence length="359" mass="38622">MNSTSLVRASGAVRARPVSSAVRAASPPAATDADATAPDNKPHAIARNTAQPFDAGWFDSIRINLSAAERRVATLPGRRSVKKDAQAGWLLKAISCIDLTTLNGDDTAERVRRLCAKAVTPVRPDLLAALGFADRTLHTGAVCVYHRFVATAVDALAGSGIPVAAVSTGFPAGLIPHELKLKEIEASVRDGAAEIDIVITREHVLTGQWRRLYDEMRDFRLAAGDAHVKAILATGELKTLRNVAKASMVCMMAGADFIKTSTGKEGVNATPLVTLVMLRMIRAYEARTGFRVGYKPAGGVSTAKTALDYQVLMKEELGRAWLEPELFRIGASTLLADIERQLEHHVTGRYSAFHRHPIG</sequence>
<dbReference type="InterPro" id="IPR013785">
    <property type="entry name" value="Aldolase_TIM"/>
</dbReference>
<dbReference type="RefSeq" id="WP_309906750.1">
    <property type="nucleotide sequence ID" value="NZ_JAVDRF010000015.1"/>
</dbReference>
<comment type="caution">
    <text evidence="9">The sequence shown here is derived from an EMBL/GenBank/DDBJ whole genome shotgun (WGS) entry which is preliminary data.</text>
</comment>
<dbReference type="GO" id="GO:0004139">
    <property type="term" value="F:deoxyribose-phosphate aldolase activity"/>
    <property type="evidence" value="ECO:0007669"/>
    <property type="project" value="UniProtKB-EC"/>
</dbReference>
<dbReference type="CDD" id="cd00959">
    <property type="entry name" value="DeoC"/>
    <property type="match status" value="1"/>
</dbReference>
<keyword evidence="4 9" id="KW-0456">Lyase</keyword>
<evidence type="ECO:0000256" key="2">
    <source>
        <dbReference type="ARBA" id="ARBA00009473"/>
    </source>
</evidence>
<feature type="compositionally biased region" description="Low complexity" evidence="8">
    <location>
        <begin position="17"/>
        <end position="38"/>
    </location>
</feature>
<evidence type="ECO:0000256" key="7">
    <source>
        <dbReference type="NCBIfam" id="TIGR00126"/>
    </source>
</evidence>
<organism evidence="9 10">
    <name type="scientific">Variovorax soli</name>
    <dbReference type="NCBI Taxonomy" id="376815"/>
    <lineage>
        <taxon>Bacteria</taxon>
        <taxon>Pseudomonadati</taxon>
        <taxon>Pseudomonadota</taxon>
        <taxon>Betaproteobacteria</taxon>
        <taxon>Burkholderiales</taxon>
        <taxon>Comamonadaceae</taxon>
        <taxon>Variovorax</taxon>
    </lineage>
</organism>
<dbReference type="EMBL" id="JAVDRF010000015">
    <property type="protein sequence ID" value="MDR6539231.1"/>
    <property type="molecule type" value="Genomic_DNA"/>
</dbReference>
<comment type="similarity">
    <text evidence="2">Belongs to the DeoC/FbaB aldolase family. DeoC type 2 subfamily.</text>
</comment>
<dbReference type="InterPro" id="IPR011343">
    <property type="entry name" value="DeoC"/>
</dbReference>
<dbReference type="PANTHER" id="PTHR10889:SF3">
    <property type="entry name" value="DEOXYRIBOSE-PHOSPHATE ALDOLASE"/>
    <property type="match status" value="1"/>
</dbReference>
<evidence type="ECO:0000256" key="6">
    <source>
        <dbReference type="ARBA" id="ARBA00048791"/>
    </source>
</evidence>
<protein>
    <recommendedName>
        <fullName evidence="3 7">Deoxyribose-phosphate aldolase</fullName>
        <ecNumber evidence="3 7">4.1.2.4</ecNumber>
    </recommendedName>
</protein>
<comment type="catalytic activity">
    <reaction evidence="6">
        <text>2-deoxy-D-ribose 5-phosphate = D-glyceraldehyde 3-phosphate + acetaldehyde</text>
        <dbReference type="Rhea" id="RHEA:12821"/>
        <dbReference type="ChEBI" id="CHEBI:15343"/>
        <dbReference type="ChEBI" id="CHEBI:59776"/>
        <dbReference type="ChEBI" id="CHEBI:62877"/>
        <dbReference type="EC" id="4.1.2.4"/>
    </reaction>
</comment>
<reference evidence="9 10" key="1">
    <citation type="submission" date="2023-07" db="EMBL/GenBank/DDBJ databases">
        <title>Sorghum-associated microbial communities from plants grown in Nebraska, USA.</title>
        <authorList>
            <person name="Schachtman D."/>
        </authorList>
    </citation>
    <scope>NUCLEOTIDE SEQUENCE [LARGE SCALE GENOMIC DNA]</scope>
    <source>
        <strain evidence="9 10">DS1781</strain>
    </source>
</reference>
<evidence type="ECO:0000256" key="5">
    <source>
        <dbReference type="ARBA" id="ARBA00023270"/>
    </source>
</evidence>
<evidence type="ECO:0000256" key="3">
    <source>
        <dbReference type="ARBA" id="ARBA00012515"/>
    </source>
</evidence>
<dbReference type="Gene3D" id="3.20.20.70">
    <property type="entry name" value="Aldolase class I"/>
    <property type="match status" value="1"/>
</dbReference>
<name>A0ABU1NMH4_9BURK</name>
<comment type="pathway">
    <text evidence="1">Carbohydrate degradation; 2-deoxy-D-ribose 1-phosphate degradation; D-glyceraldehyde 3-phosphate and acetaldehyde from 2-deoxy-alpha-D-ribose 1-phosphate: step 2/2.</text>
</comment>
<evidence type="ECO:0000256" key="4">
    <source>
        <dbReference type="ARBA" id="ARBA00023239"/>
    </source>
</evidence>
<accession>A0ABU1NMH4</accession>
<dbReference type="SMART" id="SM01133">
    <property type="entry name" value="DeoC"/>
    <property type="match status" value="1"/>
</dbReference>